<evidence type="ECO:0000313" key="1">
    <source>
        <dbReference type="EMBL" id="CAG8835115.1"/>
    </source>
</evidence>
<protein>
    <submittedName>
        <fullName evidence="1">24955_t:CDS:1</fullName>
    </submittedName>
</protein>
<dbReference type="EMBL" id="CAJVQB010050838">
    <property type="protein sequence ID" value="CAG8835115.1"/>
    <property type="molecule type" value="Genomic_DNA"/>
</dbReference>
<dbReference type="Proteomes" id="UP000789901">
    <property type="component" value="Unassembled WGS sequence"/>
</dbReference>
<keyword evidence="2" id="KW-1185">Reference proteome</keyword>
<gene>
    <name evidence="1" type="ORF">GMARGA_LOCUS32403</name>
</gene>
<evidence type="ECO:0000313" key="2">
    <source>
        <dbReference type="Proteomes" id="UP000789901"/>
    </source>
</evidence>
<comment type="caution">
    <text evidence="1">The sequence shown here is derived from an EMBL/GenBank/DDBJ whole genome shotgun (WGS) entry which is preliminary data.</text>
</comment>
<name>A0ABN7WL93_GIGMA</name>
<proteinExistence type="predicted"/>
<organism evidence="1 2">
    <name type="scientific">Gigaspora margarita</name>
    <dbReference type="NCBI Taxonomy" id="4874"/>
    <lineage>
        <taxon>Eukaryota</taxon>
        <taxon>Fungi</taxon>
        <taxon>Fungi incertae sedis</taxon>
        <taxon>Mucoromycota</taxon>
        <taxon>Glomeromycotina</taxon>
        <taxon>Glomeromycetes</taxon>
        <taxon>Diversisporales</taxon>
        <taxon>Gigasporaceae</taxon>
        <taxon>Gigaspora</taxon>
    </lineage>
</organism>
<reference evidence="1 2" key="1">
    <citation type="submission" date="2021-06" db="EMBL/GenBank/DDBJ databases">
        <authorList>
            <person name="Kallberg Y."/>
            <person name="Tangrot J."/>
            <person name="Rosling A."/>
        </authorList>
    </citation>
    <scope>NUCLEOTIDE SEQUENCE [LARGE SCALE GENOMIC DNA]</scope>
    <source>
        <strain evidence="1 2">120-4 pot B 10/14</strain>
    </source>
</reference>
<feature type="non-terminal residue" evidence="1">
    <location>
        <position position="48"/>
    </location>
</feature>
<accession>A0ABN7WL93</accession>
<sequence>MRELSLNKTHIKNASMSTIRKSLFANRKLINLDVEYTCFIDKGVRELR</sequence>